<dbReference type="Proteomes" id="UP000729701">
    <property type="component" value="Unassembled WGS sequence"/>
</dbReference>
<evidence type="ECO:0000313" key="4">
    <source>
        <dbReference type="Proteomes" id="UP000729701"/>
    </source>
</evidence>
<dbReference type="AlphaFoldDB" id="A0A951QK93"/>
<evidence type="ECO:0000313" key="3">
    <source>
        <dbReference type="EMBL" id="MBW4667218.1"/>
    </source>
</evidence>
<dbReference type="InterPro" id="IPR002104">
    <property type="entry name" value="Integrase_catalytic"/>
</dbReference>
<keyword evidence="1" id="KW-0233">DNA recombination</keyword>
<accession>A0A951QK93</accession>
<reference evidence="3" key="2">
    <citation type="journal article" date="2022" name="Microbiol. Resour. Announc.">
        <title>Metagenome Sequencing to Explore Phylogenomics of Terrestrial Cyanobacteria.</title>
        <authorList>
            <person name="Ward R.D."/>
            <person name="Stajich J.E."/>
            <person name="Johansen J.R."/>
            <person name="Huntemann M."/>
            <person name="Clum A."/>
            <person name="Foster B."/>
            <person name="Foster B."/>
            <person name="Roux S."/>
            <person name="Palaniappan K."/>
            <person name="Varghese N."/>
            <person name="Mukherjee S."/>
            <person name="Reddy T.B.K."/>
            <person name="Daum C."/>
            <person name="Copeland A."/>
            <person name="Chen I.A."/>
            <person name="Ivanova N.N."/>
            <person name="Kyrpides N.C."/>
            <person name="Shapiro N."/>
            <person name="Eloe-Fadrosh E.A."/>
            <person name="Pietrasiak N."/>
        </authorList>
    </citation>
    <scope>NUCLEOTIDE SEQUENCE</scope>
    <source>
        <strain evidence="3">GSE-NOS-MK-12-04C</strain>
    </source>
</reference>
<evidence type="ECO:0000256" key="1">
    <source>
        <dbReference type="ARBA" id="ARBA00023172"/>
    </source>
</evidence>
<organism evidence="3 4">
    <name type="scientific">Cyanomargarita calcarea GSE-NOS-MK-12-04C</name>
    <dbReference type="NCBI Taxonomy" id="2839659"/>
    <lineage>
        <taxon>Bacteria</taxon>
        <taxon>Bacillati</taxon>
        <taxon>Cyanobacteriota</taxon>
        <taxon>Cyanophyceae</taxon>
        <taxon>Nostocales</taxon>
        <taxon>Cyanomargaritaceae</taxon>
        <taxon>Cyanomargarita</taxon>
    </lineage>
</organism>
<reference evidence="3" key="1">
    <citation type="submission" date="2021-05" db="EMBL/GenBank/DDBJ databases">
        <authorList>
            <person name="Pietrasiak N."/>
            <person name="Ward R."/>
            <person name="Stajich J.E."/>
            <person name="Kurbessoian T."/>
        </authorList>
    </citation>
    <scope>NUCLEOTIDE SEQUENCE</scope>
    <source>
        <strain evidence="3">GSE-NOS-MK-12-04C</strain>
    </source>
</reference>
<sequence length="371" mass="42580">MEDIDSKIAVCNQKLKAANLGVRIGRKGRFLNLRATLPPKPGSRLTISSQQRISLGLHSTPEGVKQAHAEAKKLGALLDCREFDWTLYLKTPNEINSPRTVGDWVEQFERDYFQRRKRNHQSETTWNGDYKKILSKLPAGVLLTKEILHNAVLMTEPDSKTRVRACMVAKALAKFAGIDYDPSPYRGRYSPKRVSPRDLPTDEEIVAWLLKIDNTSWQWTYGMIAAYGLRPHEVFHLDVEHFKEGGVTLRVLAGKTGDRRVWPCYPDWVELWQLNEVEVPKIKLDKSNSAIGSSCAHYFHNQVKLPFTLYDLRHCWAIRTLEFGLDATLAAQQMGHSTQVHSELYHHWISDRHHQKAFEALINRPNCPRPP</sequence>
<dbReference type="PROSITE" id="PS51898">
    <property type="entry name" value="TYR_RECOMBINASE"/>
    <property type="match status" value="1"/>
</dbReference>
<comment type="caution">
    <text evidence="3">The sequence shown here is derived from an EMBL/GenBank/DDBJ whole genome shotgun (WGS) entry which is preliminary data.</text>
</comment>
<dbReference type="Gene3D" id="1.10.443.10">
    <property type="entry name" value="Intergrase catalytic core"/>
    <property type="match status" value="1"/>
</dbReference>
<dbReference type="InterPro" id="IPR013762">
    <property type="entry name" value="Integrase-like_cat_sf"/>
</dbReference>
<evidence type="ECO:0000259" key="2">
    <source>
        <dbReference type="PROSITE" id="PS51898"/>
    </source>
</evidence>
<name>A0A951QK93_9CYAN</name>
<dbReference type="EMBL" id="JAHHGZ010000006">
    <property type="protein sequence ID" value="MBW4667218.1"/>
    <property type="molecule type" value="Genomic_DNA"/>
</dbReference>
<gene>
    <name evidence="3" type="ORF">KME60_07185</name>
</gene>
<dbReference type="GO" id="GO:0003677">
    <property type="term" value="F:DNA binding"/>
    <property type="evidence" value="ECO:0007669"/>
    <property type="project" value="InterPro"/>
</dbReference>
<dbReference type="GO" id="GO:0006310">
    <property type="term" value="P:DNA recombination"/>
    <property type="evidence" value="ECO:0007669"/>
    <property type="project" value="UniProtKB-KW"/>
</dbReference>
<dbReference type="InterPro" id="IPR011010">
    <property type="entry name" value="DNA_brk_join_enz"/>
</dbReference>
<proteinExistence type="predicted"/>
<dbReference type="SUPFAM" id="SSF56349">
    <property type="entry name" value="DNA breaking-rejoining enzymes"/>
    <property type="match status" value="1"/>
</dbReference>
<dbReference type="GO" id="GO:0015074">
    <property type="term" value="P:DNA integration"/>
    <property type="evidence" value="ECO:0007669"/>
    <property type="project" value="InterPro"/>
</dbReference>
<feature type="domain" description="Tyr recombinase" evidence="2">
    <location>
        <begin position="194"/>
        <end position="359"/>
    </location>
</feature>
<protein>
    <submittedName>
        <fullName evidence="3">Site-specific integrase</fullName>
    </submittedName>
</protein>